<proteinExistence type="predicted"/>
<protein>
    <submittedName>
        <fullName evidence="2">Uncharacterized protein</fullName>
    </submittedName>
</protein>
<reference evidence="2 3" key="1">
    <citation type="submission" date="2016-05" db="EMBL/GenBank/DDBJ databases">
        <title>A degradative enzymes factory behind the ericoid mycorrhizal symbiosis.</title>
        <authorList>
            <consortium name="DOE Joint Genome Institute"/>
            <person name="Martino E."/>
            <person name="Morin E."/>
            <person name="Grelet G."/>
            <person name="Kuo A."/>
            <person name="Kohler A."/>
            <person name="Daghino S."/>
            <person name="Barry K."/>
            <person name="Choi C."/>
            <person name="Cichocki N."/>
            <person name="Clum A."/>
            <person name="Copeland A."/>
            <person name="Hainaut M."/>
            <person name="Haridas S."/>
            <person name="Labutti K."/>
            <person name="Lindquist E."/>
            <person name="Lipzen A."/>
            <person name="Khouja H.-R."/>
            <person name="Murat C."/>
            <person name="Ohm R."/>
            <person name="Olson A."/>
            <person name="Spatafora J."/>
            <person name="Veneault-Fourrey C."/>
            <person name="Henrissat B."/>
            <person name="Grigoriev I."/>
            <person name="Martin F."/>
            <person name="Perotto S."/>
        </authorList>
    </citation>
    <scope>NUCLEOTIDE SEQUENCE [LARGE SCALE GENOMIC DNA]</scope>
    <source>
        <strain evidence="2 3">UAMH 7357</strain>
    </source>
</reference>
<keyword evidence="3" id="KW-1185">Reference proteome</keyword>
<sequence length="111" mass="12243">MASLVIVILCHDSLIRKTSTILPSLSRICLLHCPSIAIMLIITVFLFLLSVFSLLSSVSRILLSRLDLTRFGNLLGAKRITKHSHTSVRTRIFSRKLGLGAQRGLGSVVRC</sequence>
<dbReference type="AlphaFoldDB" id="A0A2J6Q3T7"/>
<keyword evidence="1" id="KW-1133">Transmembrane helix</keyword>
<gene>
    <name evidence="2" type="ORF">NA56DRAFT_159495</name>
</gene>
<evidence type="ECO:0000313" key="3">
    <source>
        <dbReference type="Proteomes" id="UP000235672"/>
    </source>
</evidence>
<evidence type="ECO:0000256" key="1">
    <source>
        <dbReference type="SAM" id="Phobius"/>
    </source>
</evidence>
<organism evidence="2 3">
    <name type="scientific">Hyaloscypha hepaticicola</name>
    <dbReference type="NCBI Taxonomy" id="2082293"/>
    <lineage>
        <taxon>Eukaryota</taxon>
        <taxon>Fungi</taxon>
        <taxon>Dikarya</taxon>
        <taxon>Ascomycota</taxon>
        <taxon>Pezizomycotina</taxon>
        <taxon>Leotiomycetes</taxon>
        <taxon>Helotiales</taxon>
        <taxon>Hyaloscyphaceae</taxon>
        <taxon>Hyaloscypha</taxon>
    </lineage>
</organism>
<keyword evidence="1" id="KW-0812">Transmembrane</keyword>
<keyword evidence="1" id="KW-0472">Membrane</keyword>
<evidence type="ECO:0000313" key="2">
    <source>
        <dbReference type="EMBL" id="PMD20864.1"/>
    </source>
</evidence>
<dbReference type="Proteomes" id="UP000235672">
    <property type="component" value="Unassembled WGS sequence"/>
</dbReference>
<dbReference type="EMBL" id="KZ613483">
    <property type="protein sequence ID" value="PMD20864.1"/>
    <property type="molecule type" value="Genomic_DNA"/>
</dbReference>
<name>A0A2J6Q3T7_9HELO</name>
<feature type="transmembrane region" description="Helical" evidence="1">
    <location>
        <begin position="36"/>
        <end position="55"/>
    </location>
</feature>
<accession>A0A2J6Q3T7</accession>